<organism evidence="1 2">
    <name type="scientific">Ranitomeya imitator</name>
    <name type="common">mimic poison frog</name>
    <dbReference type="NCBI Taxonomy" id="111125"/>
    <lineage>
        <taxon>Eukaryota</taxon>
        <taxon>Metazoa</taxon>
        <taxon>Chordata</taxon>
        <taxon>Craniata</taxon>
        <taxon>Vertebrata</taxon>
        <taxon>Euteleostomi</taxon>
        <taxon>Amphibia</taxon>
        <taxon>Batrachia</taxon>
        <taxon>Anura</taxon>
        <taxon>Neobatrachia</taxon>
        <taxon>Hyloidea</taxon>
        <taxon>Dendrobatidae</taxon>
        <taxon>Dendrobatinae</taxon>
        <taxon>Ranitomeya</taxon>
    </lineage>
</organism>
<sequence length="266" mass="31017">MNQMGYITNIALDGGKEDLYKNKDYYYYYYYYYYSKTNISNDTRGLLENEPSTINTLTPFLRYLFCEPSQLQELCALRMGIRKALLHSHPSTCKAESPSAAEEQVVRLLFDLISFMQLTDCAQVTEVTMYMKDLCVKFCDHPDVWRNELHLLSLQALCACDYSLKITGDCSTLLHIVEESLDLQKESIPREQILTGLSLLLLNSPCNHHDQILHLAKTSLNRRHTRRFSDVSRKSRDEIKCWTFCSDQRHHSRILIAAVCQTERYR</sequence>
<evidence type="ECO:0000313" key="2">
    <source>
        <dbReference type="Proteomes" id="UP001176940"/>
    </source>
</evidence>
<dbReference type="Proteomes" id="UP001176940">
    <property type="component" value="Unassembled WGS sequence"/>
</dbReference>
<name>A0ABN9MII0_9NEOB</name>
<dbReference type="PANTHER" id="PTHR16212:SF4">
    <property type="entry name" value="FOCADHESIN"/>
    <property type="match status" value="1"/>
</dbReference>
<protein>
    <submittedName>
        <fullName evidence="1">Uncharacterized protein</fullName>
    </submittedName>
</protein>
<proteinExistence type="predicted"/>
<dbReference type="PANTHER" id="PTHR16212">
    <property type="entry name" value="FOCADHESIN FAMILY MEMBER"/>
    <property type="match status" value="1"/>
</dbReference>
<dbReference type="EMBL" id="CAUEEQ010067339">
    <property type="protein sequence ID" value="CAJ0965407.1"/>
    <property type="molecule type" value="Genomic_DNA"/>
</dbReference>
<accession>A0ABN9MII0</accession>
<keyword evidence="2" id="KW-1185">Reference proteome</keyword>
<gene>
    <name evidence="1" type="ORF">RIMI_LOCUS20272029</name>
</gene>
<dbReference type="InterPro" id="IPR045163">
    <property type="entry name" value="Focadhesin/RST1"/>
</dbReference>
<evidence type="ECO:0000313" key="1">
    <source>
        <dbReference type="EMBL" id="CAJ0965407.1"/>
    </source>
</evidence>
<reference evidence="1" key="1">
    <citation type="submission" date="2023-07" db="EMBL/GenBank/DDBJ databases">
        <authorList>
            <person name="Stuckert A."/>
        </authorList>
    </citation>
    <scope>NUCLEOTIDE SEQUENCE</scope>
</reference>
<comment type="caution">
    <text evidence="1">The sequence shown here is derived from an EMBL/GenBank/DDBJ whole genome shotgun (WGS) entry which is preliminary data.</text>
</comment>